<gene>
    <name evidence="1" type="ORF">AWB65_06938</name>
</gene>
<keyword evidence="2" id="KW-1185">Reference proteome</keyword>
<sequence length="106" mass="11967">MRLMPHWNDWPLWIESLSLGPNIISTGHHQRSTACCTMSFCACVPFIIERSASKPCRWWNDSSLQMRIIARAYGPYVQRQSGIWFMIAAPSTSQPITPTSAQVGVV</sequence>
<protein>
    <submittedName>
        <fullName evidence="1">Uncharacterized protein</fullName>
    </submittedName>
</protein>
<dbReference type="EMBL" id="FCNW02000208">
    <property type="protein sequence ID" value="SAL70732.1"/>
    <property type="molecule type" value="Genomic_DNA"/>
</dbReference>
<organism evidence="1 2">
    <name type="scientific">Caballeronia humi</name>
    <dbReference type="NCBI Taxonomy" id="326474"/>
    <lineage>
        <taxon>Bacteria</taxon>
        <taxon>Pseudomonadati</taxon>
        <taxon>Pseudomonadota</taxon>
        <taxon>Betaproteobacteria</taxon>
        <taxon>Burkholderiales</taxon>
        <taxon>Burkholderiaceae</taxon>
        <taxon>Caballeronia</taxon>
    </lineage>
</organism>
<evidence type="ECO:0000313" key="2">
    <source>
        <dbReference type="Proteomes" id="UP000054977"/>
    </source>
</evidence>
<accession>A0A158JPC9</accession>
<reference evidence="1" key="1">
    <citation type="submission" date="2016-01" db="EMBL/GenBank/DDBJ databases">
        <authorList>
            <person name="Peeters C."/>
        </authorList>
    </citation>
    <scope>NUCLEOTIDE SEQUENCE [LARGE SCALE GENOMIC DNA]</scope>
    <source>
        <strain evidence="1">LMG 22934</strain>
    </source>
</reference>
<name>A0A158JPC9_9BURK</name>
<dbReference type="AlphaFoldDB" id="A0A158JPC9"/>
<evidence type="ECO:0000313" key="1">
    <source>
        <dbReference type="EMBL" id="SAL70732.1"/>
    </source>
</evidence>
<dbReference type="Proteomes" id="UP000054977">
    <property type="component" value="Unassembled WGS sequence"/>
</dbReference>
<proteinExistence type="predicted"/>
<comment type="caution">
    <text evidence="1">The sequence shown here is derived from an EMBL/GenBank/DDBJ whole genome shotgun (WGS) entry which is preliminary data.</text>
</comment>